<evidence type="ECO:0000259" key="6">
    <source>
        <dbReference type="Pfam" id="PF00933"/>
    </source>
</evidence>
<dbReference type="InterPro" id="IPR017853">
    <property type="entry name" value="GH"/>
</dbReference>
<dbReference type="Gene3D" id="3.20.20.300">
    <property type="entry name" value="Glycoside hydrolase, family 3, N-terminal domain"/>
    <property type="match status" value="1"/>
</dbReference>
<evidence type="ECO:0000256" key="5">
    <source>
        <dbReference type="ARBA" id="ARBA00023295"/>
    </source>
</evidence>
<dbReference type="GO" id="GO:0016798">
    <property type="term" value="F:hydrolase activity, acting on glycosyl bonds"/>
    <property type="evidence" value="ECO:0007669"/>
    <property type="project" value="UniProtKB-KW"/>
</dbReference>
<comment type="catalytic activity">
    <reaction evidence="1">
        <text>Hydrolysis of terminal non-reducing N-acetyl-D-hexosamine residues in N-acetyl-beta-D-hexosaminides.</text>
        <dbReference type="EC" id="3.2.1.52"/>
    </reaction>
</comment>
<dbReference type="PANTHER" id="PTHR30480:SF13">
    <property type="entry name" value="BETA-HEXOSAMINIDASE"/>
    <property type="match status" value="1"/>
</dbReference>
<sequence length="591" mass="63617">MSTASLAEATPSSTTLFGQKLMLDFRYYCQQGKSETCRTPMTQLPPELADIIARYDIGGVILFSENTADTAQIVKLTNDLQLAASHSPSKLPLFIAIDQEGGRVARINRAQATSFTGNMSIGATFPRKGSHYASAVATVIGKELNSLGVNVNFAPTVDVNVNPLNPVINVRSFGENPDIVATLGAAQVNAFEQQGVLSALKHFPGHGDTHVDSHTGLPIVHHDKATITAVDLKPFTDIIRSSPPAMIMTAHIQYPALDDSLVTNMSGQKMLRPATMSRKIMTNLLRNELNYQGITITDALDMAGISHFFSPAKATIETFKAGVDIALMPLAIRTPKDVVALTQLFTELENAVKSGELNHSEQLASYQRIATLKRKLDKTPRSVAIAETLLGAPEHRQLEAALALDAITQVKNQGIIPLRDTAKRIHIIMPDTRKCLALQQALSKLSPTQRHYSCTSLQAFAEPDAIAAIKAADIVIAAHASPLQSAVEIGGMEDVQLLQQHKLNAQQQPLALKALLNTALDHKKPTIFISLRAPYEIAQFAPLSQAVLASYAYNVDVDTDQIVSGPAFSALAKVILGLASANGSLPVTIMR</sequence>
<name>A0ABV7CFW1_9GAMM</name>
<evidence type="ECO:0000313" key="8">
    <source>
        <dbReference type="Proteomes" id="UP001595453"/>
    </source>
</evidence>
<evidence type="ECO:0000313" key="7">
    <source>
        <dbReference type="EMBL" id="MFC3031500.1"/>
    </source>
</evidence>
<comment type="caution">
    <text evidence="7">The sequence shown here is derived from an EMBL/GenBank/DDBJ whole genome shotgun (WGS) entry which is preliminary data.</text>
</comment>
<dbReference type="Pfam" id="PF00933">
    <property type="entry name" value="Glyco_hydro_3"/>
    <property type="match status" value="1"/>
</dbReference>
<dbReference type="RefSeq" id="WP_377120798.1">
    <property type="nucleotide sequence ID" value="NZ_JBHRSD010000006.1"/>
</dbReference>
<dbReference type="PANTHER" id="PTHR30480">
    <property type="entry name" value="BETA-HEXOSAMINIDASE-RELATED"/>
    <property type="match status" value="1"/>
</dbReference>
<evidence type="ECO:0000256" key="4">
    <source>
        <dbReference type="ARBA" id="ARBA00022801"/>
    </source>
</evidence>
<dbReference type="InterPro" id="IPR036962">
    <property type="entry name" value="Glyco_hydro_3_N_sf"/>
</dbReference>
<reference evidence="8" key="1">
    <citation type="journal article" date="2019" name="Int. J. Syst. Evol. Microbiol.">
        <title>The Global Catalogue of Microorganisms (GCM) 10K type strain sequencing project: providing services to taxonomists for standard genome sequencing and annotation.</title>
        <authorList>
            <consortium name="The Broad Institute Genomics Platform"/>
            <consortium name="The Broad Institute Genome Sequencing Center for Infectious Disease"/>
            <person name="Wu L."/>
            <person name="Ma J."/>
        </authorList>
    </citation>
    <scope>NUCLEOTIDE SEQUENCE [LARGE SCALE GENOMIC DNA]</scope>
    <source>
        <strain evidence="8">KCTC 42730</strain>
    </source>
</reference>
<dbReference type="Gene3D" id="3.40.50.1700">
    <property type="entry name" value="Glycoside hydrolase family 3 C-terminal domain"/>
    <property type="match status" value="1"/>
</dbReference>
<organism evidence="7 8">
    <name type="scientific">Pseudoalteromonas fenneropenaei</name>
    <dbReference type="NCBI Taxonomy" id="1737459"/>
    <lineage>
        <taxon>Bacteria</taxon>
        <taxon>Pseudomonadati</taxon>
        <taxon>Pseudomonadota</taxon>
        <taxon>Gammaproteobacteria</taxon>
        <taxon>Alteromonadales</taxon>
        <taxon>Pseudoalteromonadaceae</taxon>
        <taxon>Pseudoalteromonas</taxon>
    </lineage>
</organism>
<keyword evidence="8" id="KW-1185">Reference proteome</keyword>
<dbReference type="EC" id="3.2.1.52" evidence="3"/>
<dbReference type="InterPro" id="IPR019800">
    <property type="entry name" value="Glyco_hydro_3_AS"/>
</dbReference>
<accession>A0ABV7CFW1</accession>
<proteinExistence type="inferred from homology"/>
<dbReference type="Proteomes" id="UP001595453">
    <property type="component" value="Unassembled WGS sequence"/>
</dbReference>
<dbReference type="PROSITE" id="PS00775">
    <property type="entry name" value="GLYCOSYL_HYDROL_F3"/>
    <property type="match status" value="1"/>
</dbReference>
<dbReference type="InterPro" id="IPR001764">
    <property type="entry name" value="Glyco_hydro_3_N"/>
</dbReference>
<dbReference type="InterPro" id="IPR050226">
    <property type="entry name" value="NagZ_Beta-hexosaminidase"/>
</dbReference>
<dbReference type="InterPro" id="IPR036881">
    <property type="entry name" value="Glyco_hydro_3_C_sf"/>
</dbReference>
<keyword evidence="4 7" id="KW-0378">Hydrolase</keyword>
<evidence type="ECO:0000256" key="3">
    <source>
        <dbReference type="ARBA" id="ARBA00012663"/>
    </source>
</evidence>
<keyword evidence="5 7" id="KW-0326">Glycosidase</keyword>
<evidence type="ECO:0000256" key="1">
    <source>
        <dbReference type="ARBA" id="ARBA00001231"/>
    </source>
</evidence>
<comment type="similarity">
    <text evidence="2">Belongs to the glycosyl hydrolase 3 family.</text>
</comment>
<protein>
    <recommendedName>
        <fullName evidence="3">beta-N-acetylhexosaminidase</fullName>
        <ecNumber evidence="3">3.2.1.52</ecNumber>
    </recommendedName>
</protein>
<feature type="domain" description="Glycoside hydrolase family 3 N-terminal" evidence="6">
    <location>
        <begin position="47"/>
        <end position="372"/>
    </location>
</feature>
<dbReference type="SUPFAM" id="SSF51445">
    <property type="entry name" value="(Trans)glycosidases"/>
    <property type="match status" value="1"/>
</dbReference>
<evidence type="ECO:0000256" key="2">
    <source>
        <dbReference type="ARBA" id="ARBA00005336"/>
    </source>
</evidence>
<gene>
    <name evidence="7" type="ORF">ACFOEE_03050</name>
</gene>
<dbReference type="EMBL" id="JBHRSD010000006">
    <property type="protein sequence ID" value="MFC3031500.1"/>
    <property type="molecule type" value="Genomic_DNA"/>
</dbReference>